<protein>
    <recommendedName>
        <fullName evidence="3">PIN domain-containing protein</fullName>
    </recommendedName>
</protein>
<evidence type="ECO:0000313" key="1">
    <source>
        <dbReference type="EMBL" id="ASU85895.1"/>
    </source>
</evidence>
<dbReference type="EMBL" id="CP022753">
    <property type="protein sequence ID" value="ASU85895.1"/>
    <property type="molecule type" value="Genomic_DNA"/>
</dbReference>
<keyword evidence="2" id="KW-1185">Reference proteome</keyword>
<dbReference type="AlphaFoldDB" id="A0A223SCS8"/>
<dbReference type="OrthoDB" id="3427309at2"/>
<evidence type="ECO:0000313" key="2">
    <source>
        <dbReference type="Proteomes" id="UP000215005"/>
    </source>
</evidence>
<organism evidence="1 2">
    <name type="scientific">Nocardiopsis gilva YIM 90087</name>
    <dbReference type="NCBI Taxonomy" id="1235441"/>
    <lineage>
        <taxon>Bacteria</taxon>
        <taxon>Bacillati</taxon>
        <taxon>Actinomycetota</taxon>
        <taxon>Actinomycetes</taxon>
        <taxon>Streptosporangiales</taxon>
        <taxon>Nocardiopsidaceae</taxon>
        <taxon>Nocardiopsis</taxon>
    </lineage>
</organism>
<accession>A0A223SCS8</accession>
<proteinExistence type="predicted"/>
<evidence type="ECO:0008006" key="3">
    <source>
        <dbReference type="Google" id="ProtNLM"/>
    </source>
</evidence>
<dbReference type="KEGG" id="ngv:CDO52_26600"/>
<sequence length="134" mass="14510">MIGGRILTASALNAWAEGSVYMNALVNLAQRRVIPLHVPTLALAAALYTVPPVRAAGVEERLEGPIFTFGDLDRETATAVARLATRWQGDGLTLADAHVIHEAVTRYTGWPIITTSPAAEWQHYLPDTPIETLP</sequence>
<reference evidence="1 2" key="1">
    <citation type="submission" date="2017-08" db="EMBL/GenBank/DDBJ databases">
        <title>The complete genome sequence of Nocardiopsis gilva YIM 90087.</title>
        <authorList>
            <person name="Yin M."/>
            <person name="Tang S."/>
        </authorList>
    </citation>
    <scope>NUCLEOTIDE SEQUENCE [LARGE SCALE GENOMIC DNA]</scope>
    <source>
        <strain evidence="1 2">YIM 90087</strain>
    </source>
</reference>
<gene>
    <name evidence="1" type="ORF">CDO52_26600</name>
</gene>
<dbReference type="Proteomes" id="UP000215005">
    <property type="component" value="Chromosome"/>
</dbReference>
<name>A0A223SCS8_9ACTN</name>